<dbReference type="Pfam" id="PF03031">
    <property type="entry name" value="NIF"/>
    <property type="match status" value="1"/>
</dbReference>
<dbReference type="PANTHER" id="PTHR12210">
    <property type="entry name" value="DULLARD PROTEIN PHOSPHATASE"/>
    <property type="match status" value="1"/>
</dbReference>
<dbReference type="InterPro" id="IPR050365">
    <property type="entry name" value="TIM50"/>
</dbReference>
<dbReference type="PROSITE" id="PS50969">
    <property type="entry name" value="FCP1"/>
    <property type="match status" value="1"/>
</dbReference>
<dbReference type="Gene3D" id="3.40.50.1000">
    <property type="entry name" value="HAD superfamily/HAD-like"/>
    <property type="match status" value="1"/>
</dbReference>
<keyword evidence="4" id="KW-1185">Reference proteome</keyword>
<dbReference type="SMART" id="SM00577">
    <property type="entry name" value="CPDc"/>
    <property type="match status" value="1"/>
</dbReference>
<feature type="region of interest" description="Disordered" evidence="1">
    <location>
        <begin position="1"/>
        <end position="32"/>
    </location>
</feature>
<feature type="compositionally biased region" description="Polar residues" evidence="1">
    <location>
        <begin position="100"/>
        <end position="111"/>
    </location>
</feature>
<name>A0AAN7KCQ1_TRANT</name>
<evidence type="ECO:0000313" key="4">
    <source>
        <dbReference type="Proteomes" id="UP001346149"/>
    </source>
</evidence>
<comment type="caution">
    <text evidence="3">The sequence shown here is derived from an EMBL/GenBank/DDBJ whole genome shotgun (WGS) entry which is preliminary data.</text>
</comment>
<dbReference type="EMBL" id="JAXQNO010000023">
    <property type="protein sequence ID" value="KAK4764790.1"/>
    <property type="molecule type" value="Genomic_DNA"/>
</dbReference>
<sequence>MSRKLNCWSEKKRRRKNNASHPEVKESDLSEVIPPVVKFDGATMDDSLSLMDEDDSFLNRSTETSNRKMKKGEKKQEAEETGLNDSTMYGNAPSCFPHNSEVSSSAGNDSNEQLEKRKRGKRKKKVMEETEVSNLNSTNVHGEGPDSVLQELSINTKPNCTFKKKNKEIKQEEAAIEEHKINDTAGAYSTVQELNEMTDMMSGRLNTKKRKNKRKRKQEALNFNDNPATLEGLGASLQEFIVKTKPMAWSNNSAVTRRKKRGKTVNVCGDIITHDKDLNSATELAVMNTEFTVMCSLNYDVQSGTLQEITTSLEECQELASLVQVAPAAAFIEASSICLVEKTGFTNCMEDLKPCDQHDSTMKVAYKEKSSTSDAEAYKNIEDIVSEDVVSETIKVNEPQFVLNSFVNTRDPRILRKNLLVLDLNGLLVDVIPYAHGGQKPDMVLSGKHVFRRPFVDDFLEFCFERFAVAVWSSRMKKNIDPLVNFLFGNAREKLVFCWNQCQCTQTNFKTLGNRNKPLVLKELRKVWEKLGPDLQFDKGEYDESNTLLLDDSPYKAICNPENTAIFPSSYRYNMRQDNSLGPEGDLRVYLEGLSATVNIPEYVRQKPFGQRAITSSDPSWYFYGRVFDHVQHRNQRQAQKTRWDR</sequence>
<dbReference type="InterPro" id="IPR023214">
    <property type="entry name" value="HAD_sf"/>
</dbReference>
<dbReference type="InterPro" id="IPR036412">
    <property type="entry name" value="HAD-like_sf"/>
</dbReference>
<reference evidence="3 4" key="1">
    <citation type="journal article" date="2023" name="Hortic Res">
        <title>Pangenome of water caltrop reveals structural variations and asymmetric subgenome divergence after allopolyploidization.</title>
        <authorList>
            <person name="Zhang X."/>
            <person name="Chen Y."/>
            <person name="Wang L."/>
            <person name="Yuan Y."/>
            <person name="Fang M."/>
            <person name="Shi L."/>
            <person name="Lu R."/>
            <person name="Comes H.P."/>
            <person name="Ma Y."/>
            <person name="Chen Y."/>
            <person name="Huang G."/>
            <person name="Zhou Y."/>
            <person name="Zheng Z."/>
            <person name="Qiu Y."/>
        </authorList>
    </citation>
    <scope>NUCLEOTIDE SEQUENCE [LARGE SCALE GENOMIC DNA]</scope>
    <source>
        <strain evidence="3">F231</strain>
    </source>
</reference>
<accession>A0AAN7KCQ1</accession>
<proteinExistence type="predicted"/>
<dbReference type="SUPFAM" id="SSF56784">
    <property type="entry name" value="HAD-like"/>
    <property type="match status" value="1"/>
</dbReference>
<feature type="region of interest" description="Disordered" evidence="1">
    <location>
        <begin position="47"/>
        <end position="146"/>
    </location>
</feature>
<feature type="compositionally biased region" description="Basic residues" evidence="1">
    <location>
        <begin position="116"/>
        <end position="125"/>
    </location>
</feature>
<dbReference type="Proteomes" id="UP001346149">
    <property type="component" value="Unassembled WGS sequence"/>
</dbReference>
<feature type="domain" description="FCP1 homology" evidence="2">
    <location>
        <begin position="413"/>
        <end position="594"/>
    </location>
</feature>
<gene>
    <name evidence="3" type="ORF">SAY86_025880</name>
</gene>
<evidence type="ECO:0000313" key="3">
    <source>
        <dbReference type="EMBL" id="KAK4764790.1"/>
    </source>
</evidence>
<protein>
    <recommendedName>
        <fullName evidence="2">FCP1 homology domain-containing protein</fullName>
    </recommendedName>
</protein>
<organism evidence="3 4">
    <name type="scientific">Trapa natans</name>
    <name type="common">Water chestnut</name>
    <dbReference type="NCBI Taxonomy" id="22666"/>
    <lineage>
        <taxon>Eukaryota</taxon>
        <taxon>Viridiplantae</taxon>
        <taxon>Streptophyta</taxon>
        <taxon>Embryophyta</taxon>
        <taxon>Tracheophyta</taxon>
        <taxon>Spermatophyta</taxon>
        <taxon>Magnoliopsida</taxon>
        <taxon>eudicotyledons</taxon>
        <taxon>Gunneridae</taxon>
        <taxon>Pentapetalae</taxon>
        <taxon>rosids</taxon>
        <taxon>malvids</taxon>
        <taxon>Myrtales</taxon>
        <taxon>Lythraceae</taxon>
        <taxon>Trapa</taxon>
    </lineage>
</organism>
<evidence type="ECO:0000259" key="2">
    <source>
        <dbReference type="PROSITE" id="PS50969"/>
    </source>
</evidence>
<dbReference type="AlphaFoldDB" id="A0AAN7KCQ1"/>
<evidence type="ECO:0000256" key="1">
    <source>
        <dbReference type="SAM" id="MobiDB-lite"/>
    </source>
</evidence>
<dbReference type="InterPro" id="IPR004274">
    <property type="entry name" value="FCP1_dom"/>
</dbReference>